<dbReference type="AlphaFoldDB" id="A0A383TYF0"/>
<feature type="domain" description="Thioredoxin" evidence="5">
    <location>
        <begin position="298"/>
        <end position="428"/>
    </location>
</feature>
<dbReference type="PANTHER" id="PTHR42852">
    <property type="entry name" value="THIOL:DISULFIDE INTERCHANGE PROTEIN DSBE"/>
    <property type="match status" value="1"/>
</dbReference>
<evidence type="ECO:0000256" key="2">
    <source>
        <dbReference type="ARBA" id="ARBA00022748"/>
    </source>
</evidence>
<feature type="chain" id="PRO_5016657469" evidence="4">
    <location>
        <begin position="19"/>
        <end position="428"/>
    </location>
</feature>
<keyword evidence="2" id="KW-0201">Cytochrome c-type biogenesis</keyword>
<evidence type="ECO:0000256" key="4">
    <source>
        <dbReference type="SAM" id="SignalP"/>
    </source>
</evidence>
<dbReference type="InterPro" id="IPR017937">
    <property type="entry name" value="Thioredoxin_CS"/>
</dbReference>
<evidence type="ECO:0000259" key="5">
    <source>
        <dbReference type="PROSITE" id="PS51352"/>
    </source>
</evidence>
<feature type="signal peptide" evidence="4">
    <location>
        <begin position="1"/>
        <end position="18"/>
    </location>
</feature>
<dbReference type="SUPFAM" id="SSF52833">
    <property type="entry name" value="Thioredoxin-like"/>
    <property type="match status" value="1"/>
</dbReference>
<dbReference type="PANTHER" id="PTHR42852:SF17">
    <property type="entry name" value="THIOREDOXIN-LIKE PROTEIN HI_1115"/>
    <property type="match status" value="1"/>
</dbReference>
<proteinExistence type="predicted"/>
<organism evidence="6 7">
    <name type="scientific">Candidatus Ornithobacterium hominis</name>
    <dbReference type="NCBI Taxonomy" id="2497989"/>
    <lineage>
        <taxon>Bacteria</taxon>
        <taxon>Pseudomonadati</taxon>
        <taxon>Bacteroidota</taxon>
        <taxon>Flavobacteriia</taxon>
        <taxon>Flavobacteriales</taxon>
        <taxon>Weeksellaceae</taxon>
        <taxon>Ornithobacterium</taxon>
    </lineage>
</organism>
<name>A0A383TYF0_9FLAO</name>
<dbReference type="Pfam" id="PF08534">
    <property type="entry name" value="Redoxin"/>
    <property type="match status" value="1"/>
</dbReference>
<dbReference type="GO" id="GO:0016491">
    <property type="term" value="F:oxidoreductase activity"/>
    <property type="evidence" value="ECO:0007669"/>
    <property type="project" value="InterPro"/>
</dbReference>
<protein>
    <submittedName>
        <fullName evidence="6">Thiol-disulfide oxidoreductase resA</fullName>
    </submittedName>
</protein>
<dbReference type="PROSITE" id="PS00194">
    <property type="entry name" value="THIOREDOXIN_1"/>
    <property type="match status" value="1"/>
</dbReference>
<dbReference type="Proteomes" id="UP000262142">
    <property type="component" value="Unassembled WGS sequence"/>
</dbReference>
<evidence type="ECO:0000313" key="6">
    <source>
        <dbReference type="EMBL" id="SZD72280.1"/>
    </source>
</evidence>
<evidence type="ECO:0000256" key="3">
    <source>
        <dbReference type="ARBA" id="ARBA00023284"/>
    </source>
</evidence>
<keyword evidence="7" id="KW-1185">Reference proteome</keyword>
<dbReference type="OrthoDB" id="6399635at2"/>
<keyword evidence="4" id="KW-0732">Signal</keyword>
<gene>
    <name evidence="6" type="primary">resA_1</name>
    <name evidence="6" type="ORF">SAMEA104719789_00720</name>
</gene>
<dbReference type="GO" id="GO:0030313">
    <property type="term" value="C:cell envelope"/>
    <property type="evidence" value="ECO:0007669"/>
    <property type="project" value="UniProtKB-SubCell"/>
</dbReference>
<sequence>MKNTLIAIASLLVYSVSAQFNIQGQIQNYENQSMKIKTYKDGILTYLDRINTDKKGNFSYHIKENYTGLVVLELLDKNYQLVANNANIYFETNYKDAKNQLNFRDAANLSYQKYLDVEDKKELAKNNLKPLKNYYLENTEFSKALEKEIKRIQNLEYPADLPEDLNYFIETKNYLSTVGLAQKLPSEWLSEINLHLQNDGQELENFGFLPQFVVSYISLSMAGAQSKTDADEKIKTNLNSLVDAIGADTPRGQSILAIAIPLLRGNGFDLVADDLNQKAESLTCQLNSALANAIKAPIKVGEKAPNIVFSEKKRGKKSLYEIKAKKKMVIFWGSWCPHCRNEIPFIKDFYENFKKQGGEIVSFALDSAKEDYLPLVQGADFITDSDLLKWDSPVARDYGVNATPTIFLLDENNQVVKIGTRVSEFVQF</sequence>
<accession>A0A383TYF0</accession>
<dbReference type="InterPro" id="IPR013740">
    <property type="entry name" value="Redoxin"/>
</dbReference>
<dbReference type="EMBL" id="UNSC01000003">
    <property type="protein sequence ID" value="SZD72280.1"/>
    <property type="molecule type" value="Genomic_DNA"/>
</dbReference>
<dbReference type="InterPro" id="IPR013766">
    <property type="entry name" value="Thioredoxin_domain"/>
</dbReference>
<dbReference type="Gene3D" id="3.40.30.10">
    <property type="entry name" value="Glutaredoxin"/>
    <property type="match status" value="1"/>
</dbReference>
<reference evidence="6 7" key="1">
    <citation type="submission" date="2018-09" db="EMBL/GenBank/DDBJ databases">
        <authorList>
            <consortium name="Pathogen Informatics"/>
        </authorList>
    </citation>
    <scope>NUCLEOTIDE SEQUENCE [LARGE SCALE GENOMIC DNA]</scope>
    <source>
        <strain evidence="6 7">OH-22767</strain>
    </source>
</reference>
<dbReference type="RefSeq" id="WP_119059135.1">
    <property type="nucleotide sequence ID" value="NZ_UNSC01000003.1"/>
</dbReference>
<dbReference type="GO" id="GO:0017004">
    <property type="term" value="P:cytochrome complex assembly"/>
    <property type="evidence" value="ECO:0007669"/>
    <property type="project" value="UniProtKB-KW"/>
</dbReference>
<dbReference type="PROSITE" id="PS51352">
    <property type="entry name" value="THIOREDOXIN_2"/>
    <property type="match status" value="1"/>
</dbReference>
<evidence type="ECO:0000256" key="1">
    <source>
        <dbReference type="ARBA" id="ARBA00004196"/>
    </source>
</evidence>
<dbReference type="InterPro" id="IPR036249">
    <property type="entry name" value="Thioredoxin-like_sf"/>
</dbReference>
<keyword evidence="3" id="KW-0676">Redox-active center</keyword>
<evidence type="ECO:0000313" key="7">
    <source>
        <dbReference type="Proteomes" id="UP000262142"/>
    </source>
</evidence>
<comment type="subcellular location">
    <subcellularLocation>
        <location evidence="1">Cell envelope</location>
    </subcellularLocation>
</comment>
<dbReference type="CDD" id="cd02966">
    <property type="entry name" value="TlpA_like_family"/>
    <property type="match status" value="1"/>
</dbReference>
<dbReference type="InterPro" id="IPR050553">
    <property type="entry name" value="Thioredoxin_ResA/DsbE_sf"/>
</dbReference>